<evidence type="ECO:0000313" key="4">
    <source>
        <dbReference type="EMBL" id="KAL1583589.1"/>
    </source>
</evidence>
<name>A0AB34KFA0_9PEZI</name>
<dbReference type="RefSeq" id="XP_069226696.1">
    <property type="nucleotide sequence ID" value="XM_069376418.1"/>
</dbReference>
<evidence type="ECO:0000313" key="5">
    <source>
        <dbReference type="Proteomes" id="UP000803884"/>
    </source>
</evidence>
<dbReference type="InterPro" id="IPR018535">
    <property type="entry name" value="DUF1996"/>
</dbReference>
<dbReference type="EMBL" id="JAAQHG020000033">
    <property type="protein sequence ID" value="KAL1583589.1"/>
    <property type="molecule type" value="Genomic_DNA"/>
</dbReference>
<comment type="caution">
    <text evidence="4">The sequence shown here is derived from an EMBL/GenBank/DDBJ whole genome shotgun (WGS) entry which is preliminary data.</text>
</comment>
<feature type="domain" description="DUF1996" evidence="3">
    <location>
        <begin position="31"/>
        <end position="249"/>
    </location>
</feature>
<feature type="region of interest" description="Disordered" evidence="1">
    <location>
        <begin position="271"/>
        <end position="295"/>
    </location>
</feature>
<accession>A0AB34KFA0</accession>
<evidence type="ECO:0000256" key="1">
    <source>
        <dbReference type="SAM" id="MobiDB-lite"/>
    </source>
</evidence>
<feature type="chain" id="PRO_5044286899" description="DUF1996 domain-containing protein" evidence="2">
    <location>
        <begin position="17"/>
        <end position="319"/>
    </location>
</feature>
<protein>
    <recommendedName>
        <fullName evidence="3">DUF1996 domain-containing protein</fullName>
    </recommendedName>
</protein>
<dbReference type="PANTHER" id="PTHR43662:SF12">
    <property type="entry name" value="DUF1996 DOMAIN-CONTAINING PROTEIN-RELATED"/>
    <property type="match status" value="1"/>
</dbReference>
<evidence type="ECO:0000259" key="3">
    <source>
        <dbReference type="Pfam" id="PF09362"/>
    </source>
</evidence>
<dbReference type="PANTHER" id="PTHR43662">
    <property type="match status" value="1"/>
</dbReference>
<feature type="signal peptide" evidence="2">
    <location>
        <begin position="1"/>
        <end position="16"/>
    </location>
</feature>
<gene>
    <name evidence="4" type="ORF">WHR41_07814</name>
</gene>
<dbReference type="AlphaFoldDB" id="A0AB34KFA0"/>
<dbReference type="GeneID" id="96009256"/>
<keyword evidence="5" id="KW-1185">Reference proteome</keyword>
<evidence type="ECO:0000256" key="2">
    <source>
        <dbReference type="SAM" id="SignalP"/>
    </source>
</evidence>
<organism evidence="4 5">
    <name type="scientific">Cladosporium halotolerans</name>
    <dbReference type="NCBI Taxonomy" id="1052096"/>
    <lineage>
        <taxon>Eukaryota</taxon>
        <taxon>Fungi</taxon>
        <taxon>Dikarya</taxon>
        <taxon>Ascomycota</taxon>
        <taxon>Pezizomycotina</taxon>
        <taxon>Dothideomycetes</taxon>
        <taxon>Dothideomycetidae</taxon>
        <taxon>Cladosporiales</taxon>
        <taxon>Cladosporiaceae</taxon>
        <taxon>Cladosporium</taxon>
    </lineage>
</organism>
<dbReference type="Proteomes" id="UP000803884">
    <property type="component" value="Unassembled WGS sequence"/>
</dbReference>
<dbReference type="Pfam" id="PF09362">
    <property type="entry name" value="DUF1996"/>
    <property type="match status" value="1"/>
</dbReference>
<sequence>MIRPTLLLAASSVASAYTVVVNKHFMFKNIDPVVLPGTYNSHMHSFFGSDAVTLNTNSSKELQAGCSTAENPNDFSIYWVPTLYHVEGSTHTPIFPGRFSAYYIGIEHAEVAIPQDYKVVVGNAKATSQADVEDLAGIQWFCEGDPAEDKDLAAFPSSTCSTMLQTLLLFHDCVNEETLESAYSGVQNWKDGFKPANRCPAGMKRMPQLRFSIRYDLRGVLPTGWSGEPPLQLACGSSYCSHGDFINGWLPEAAEDMLLCTDKREFRAVEGPAGQHGEGSDCTARDADPNHGTSDYAESLAMMKRDLSQHMRRHSAHKH</sequence>
<keyword evidence="2" id="KW-0732">Signal</keyword>
<reference evidence="4 5" key="1">
    <citation type="journal article" date="2020" name="Microbiol. Resour. Announc.">
        <title>Draft Genome Sequence of a Cladosporium Species Isolated from the Mesophotic Ascidian Didemnum maculosum.</title>
        <authorList>
            <person name="Gioti A."/>
            <person name="Siaperas R."/>
            <person name="Nikolaivits E."/>
            <person name="Le Goff G."/>
            <person name="Ouazzani J."/>
            <person name="Kotoulas G."/>
            <person name="Topakas E."/>
        </authorList>
    </citation>
    <scope>NUCLEOTIDE SEQUENCE [LARGE SCALE GENOMIC DNA]</scope>
    <source>
        <strain evidence="4 5">TM138-S3</strain>
    </source>
</reference>
<proteinExistence type="predicted"/>